<keyword evidence="2" id="KW-1185">Reference proteome</keyword>
<organism evidence="1 2">
    <name type="scientific">Exidia glandulosa HHB12029</name>
    <dbReference type="NCBI Taxonomy" id="1314781"/>
    <lineage>
        <taxon>Eukaryota</taxon>
        <taxon>Fungi</taxon>
        <taxon>Dikarya</taxon>
        <taxon>Basidiomycota</taxon>
        <taxon>Agaricomycotina</taxon>
        <taxon>Agaricomycetes</taxon>
        <taxon>Auriculariales</taxon>
        <taxon>Exidiaceae</taxon>
        <taxon>Exidia</taxon>
    </lineage>
</organism>
<accession>A0A165DDZ3</accession>
<dbReference type="Proteomes" id="UP000077266">
    <property type="component" value="Unassembled WGS sequence"/>
</dbReference>
<gene>
    <name evidence="1" type="ORF">EXIGLDRAFT_727323</name>
</gene>
<evidence type="ECO:0000313" key="2">
    <source>
        <dbReference type="Proteomes" id="UP000077266"/>
    </source>
</evidence>
<sequence>MVDPGNNSTSLNSTGAHMTWSIENYIRRCLDPGPHTHVPSTTSSSGSPLVNNLCSPWDYGILGSSSESPE</sequence>
<reference evidence="1 2" key="1">
    <citation type="journal article" date="2016" name="Mol. Biol. Evol.">
        <title>Comparative Genomics of Early-Diverging Mushroom-Forming Fungi Provides Insights into the Origins of Lignocellulose Decay Capabilities.</title>
        <authorList>
            <person name="Nagy L.G."/>
            <person name="Riley R."/>
            <person name="Tritt A."/>
            <person name="Adam C."/>
            <person name="Daum C."/>
            <person name="Floudas D."/>
            <person name="Sun H."/>
            <person name="Yadav J.S."/>
            <person name="Pangilinan J."/>
            <person name="Larsson K.H."/>
            <person name="Matsuura K."/>
            <person name="Barry K."/>
            <person name="Labutti K."/>
            <person name="Kuo R."/>
            <person name="Ohm R.A."/>
            <person name="Bhattacharya S.S."/>
            <person name="Shirouzu T."/>
            <person name="Yoshinaga Y."/>
            <person name="Martin F.M."/>
            <person name="Grigoriev I.V."/>
            <person name="Hibbett D.S."/>
        </authorList>
    </citation>
    <scope>NUCLEOTIDE SEQUENCE [LARGE SCALE GENOMIC DNA]</scope>
    <source>
        <strain evidence="1 2">HHB12029</strain>
    </source>
</reference>
<dbReference type="OrthoDB" id="10252171at2759"/>
<name>A0A165DDZ3_EXIGL</name>
<dbReference type="AlphaFoldDB" id="A0A165DDZ3"/>
<dbReference type="EMBL" id="KV426230">
    <property type="protein sequence ID" value="KZV84322.1"/>
    <property type="molecule type" value="Genomic_DNA"/>
</dbReference>
<proteinExistence type="predicted"/>
<protein>
    <submittedName>
        <fullName evidence="1">Uncharacterized protein</fullName>
    </submittedName>
</protein>
<dbReference type="InParanoid" id="A0A165DDZ3"/>
<evidence type="ECO:0000313" key="1">
    <source>
        <dbReference type="EMBL" id="KZV84322.1"/>
    </source>
</evidence>